<accession>A0A919J4A9</accession>
<dbReference type="AlphaFoldDB" id="A0A919J4A9"/>
<organism evidence="2 3">
    <name type="scientific">Paractinoplanes ferrugineus</name>
    <dbReference type="NCBI Taxonomy" id="113564"/>
    <lineage>
        <taxon>Bacteria</taxon>
        <taxon>Bacillati</taxon>
        <taxon>Actinomycetota</taxon>
        <taxon>Actinomycetes</taxon>
        <taxon>Micromonosporales</taxon>
        <taxon>Micromonosporaceae</taxon>
        <taxon>Paractinoplanes</taxon>
    </lineage>
</organism>
<dbReference type="Proteomes" id="UP000598174">
    <property type="component" value="Unassembled WGS sequence"/>
</dbReference>
<evidence type="ECO:0000313" key="3">
    <source>
        <dbReference type="Proteomes" id="UP000598174"/>
    </source>
</evidence>
<dbReference type="RefSeq" id="WP_203820115.1">
    <property type="nucleotide sequence ID" value="NZ_BAAABP010000002.1"/>
</dbReference>
<gene>
    <name evidence="2" type="ORF">Afe05nite_55100</name>
</gene>
<reference evidence="2" key="1">
    <citation type="submission" date="2021-01" db="EMBL/GenBank/DDBJ databases">
        <title>Whole genome shotgun sequence of Actinoplanes ferrugineus NBRC 15555.</title>
        <authorList>
            <person name="Komaki H."/>
            <person name="Tamura T."/>
        </authorList>
    </citation>
    <scope>NUCLEOTIDE SEQUENCE</scope>
    <source>
        <strain evidence="2">NBRC 15555</strain>
    </source>
</reference>
<name>A0A919J4A9_9ACTN</name>
<protein>
    <submittedName>
        <fullName evidence="2">Uncharacterized protein</fullName>
    </submittedName>
</protein>
<feature type="region of interest" description="Disordered" evidence="1">
    <location>
        <begin position="48"/>
        <end position="69"/>
    </location>
</feature>
<evidence type="ECO:0000313" key="2">
    <source>
        <dbReference type="EMBL" id="GIE13670.1"/>
    </source>
</evidence>
<evidence type="ECO:0000256" key="1">
    <source>
        <dbReference type="SAM" id="MobiDB-lite"/>
    </source>
</evidence>
<keyword evidence="3" id="KW-1185">Reference proteome</keyword>
<dbReference type="EMBL" id="BOMM01000050">
    <property type="protein sequence ID" value="GIE13670.1"/>
    <property type="molecule type" value="Genomic_DNA"/>
</dbReference>
<comment type="caution">
    <text evidence="2">The sequence shown here is derived from an EMBL/GenBank/DDBJ whole genome shotgun (WGS) entry which is preliminary data.</text>
</comment>
<sequence length="69" mass="7404">MGWAGSFSHRALSLAERTAAPRNRQFAGAERLLCFGDQPFGRVRPAADGTISWDPVPSTVPAGPPRLLD</sequence>
<proteinExistence type="predicted"/>